<proteinExistence type="predicted"/>
<dbReference type="AlphaFoldDB" id="A0A524RR05"/>
<gene>
    <name evidence="2" type="ORF">ERJ67_00790</name>
</gene>
<feature type="transmembrane region" description="Helical" evidence="1">
    <location>
        <begin position="38"/>
        <end position="58"/>
    </location>
</feature>
<evidence type="ECO:0000256" key="1">
    <source>
        <dbReference type="SAM" id="Phobius"/>
    </source>
</evidence>
<keyword evidence="1" id="KW-0472">Membrane</keyword>
<protein>
    <submittedName>
        <fullName evidence="2">Uncharacterized protein</fullName>
    </submittedName>
</protein>
<dbReference type="EMBL" id="SRMO01000014">
    <property type="protein sequence ID" value="TGG96464.1"/>
    <property type="molecule type" value="Genomic_DNA"/>
</dbReference>
<reference evidence="2 3" key="1">
    <citation type="journal article" date="2019" name="mSystems">
        <title>Life at home and on the roam: Genomic adaptions reflect the dual lifestyle of an intracellular, facultative symbiont.</title>
        <authorList>
            <person name="Burgsdorf I."/>
        </authorList>
    </citation>
    <scope>NUCLEOTIDE SEQUENCE [LARGE SCALE GENOMIC DNA]</scope>
    <source>
        <strain evidence="2">277cV</strain>
    </source>
</reference>
<evidence type="ECO:0000313" key="3">
    <source>
        <dbReference type="Proteomes" id="UP000317990"/>
    </source>
</evidence>
<keyword evidence="1" id="KW-0812">Transmembrane</keyword>
<organism evidence="2 3">
    <name type="scientific">Aphanocapsa feldmannii 277cV</name>
    <dbReference type="NCBI Taxonomy" id="2507553"/>
    <lineage>
        <taxon>Bacteria</taxon>
        <taxon>Bacillati</taxon>
        <taxon>Cyanobacteriota</taxon>
        <taxon>Cyanophyceae</taxon>
        <taxon>Oscillatoriophycideae</taxon>
        <taxon>Chroococcales</taxon>
        <taxon>Microcystaceae</taxon>
        <taxon>Aphanocapsa</taxon>
    </lineage>
</organism>
<dbReference type="Proteomes" id="UP000317990">
    <property type="component" value="Unassembled WGS sequence"/>
</dbReference>
<comment type="caution">
    <text evidence="2">The sequence shown here is derived from an EMBL/GenBank/DDBJ whole genome shotgun (WGS) entry which is preliminary data.</text>
</comment>
<feature type="transmembrane region" description="Helical" evidence="1">
    <location>
        <begin position="64"/>
        <end position="84"/>
    </location>
</feature>
<feature type="transmembrane region" description="Helical" evidence="1">
    <location>
        <begin position="127"/>
        <end position="145"/>
    </location>
</feature>
<accession>A0A524RR05</accession>
<name>A0A524RR05_9CHRO</name>
<evidence type="ECO:0000313" key="2">
    <source>
        <dbReference type="EMBL" id="TGG96464.1"/>
    </source>
</evidence>
<sequence length="147" mass="16057">MTEPADSLKQKDQDLSLEKYRDLLLEYERESQTKYDRLVATLSAGAFGVSFSFIDRIAGDNPAIPWTMIVAWSLWAVSLLCVLCSHQQSTMALGHAIKELDEKRELDPATAGGCAGRLTGIMNCMSGAAFIGGLIFVCIFTSANFGR</sequence>
<keyword evidence="1" id="KW-1133">Transmembrane helix</keyword>